<evidence type="ECO:0000313" key="16">
    <source>
        <dbReference type="Proteomes" id="UP001493487"/>
    </source>
</evidence>
<dbReference type="CDD" id="cd06225">
    <property type="entry name" value="HAMP"/>
    <property type="match status" value="1"/>
</dbReference>
<dbReference type="InterPro" id="IPR050640">
    <property type="entry name" value="Bact_2-comp_sensor_kinase"/>
</dbReference>
<proteinExistence type="predicted"/>
<keyword evidence="4" id="KW-1003">Cell membrane</keyword>
<dbReference type="InterPro" id="IPR036890">
    <property type="entry name" value="HATPase_C_sf"/>
</dbReference>
<evidence type="ECO:0000256" key="8">
    <source>
        <dbReference type="ARBA" id="ARBA00022777"/>
    </source>
</evidence>
<keyword evidence="6 15" id="KW-0808">Transferase</keyword>
<evidence type="ECO:0000256" key="4">
    <source>
        <dbReference type="ARBA" id="ARBA00022475"/>
    </source>
</evidence>
<keyword evidence="9" id="KW-0067">ATP-binding</keyword>
<keyword evidence="12" id="KW-0812">Transmembrane</keyword>
<dbReference type="Gene3D" id="6.10.340.10">
    <property type="match status" value="1"/>
</dbReference>
<comment type="subcellular location">
    <subcellularLocation>
        <location evidence="2">Cell membrane</location>
        <topology evidence="2">Multi-pass membrane protein</topology>
    </subcellularLocation>
</comment>
<keyword evidence="5" id="KW-0597">Phosphoprotein</keyword>
<dbReference type="InterPro" id="IPR005467">
    <property type="entry name" value="His_kinase_dom"/>
</dbReference>
<evidence type="ECO:0000256" key="11">
    <source>
        <dbReference type="ARBA" id="ARBA00023136"/>
    </source>
</evidence>
<dbReference type="Pfam" id="PF06580">
    <property type="entry name" value="His_kinase"/>
    <property type="match status" value="1"/>
</dbReference>
<evidence type="ECO:0000256" key="9">
    <source>
        <dbReference type="ARBA" id="ARBA00022840"/>
    </source>
</evidence>
<dbReference type="SMART" id="SM00304">
    <property type="entry name" value="HAMP"/>
    <property type="match status" value="1"/>
</dbReference>
<evidence type="ECO:0000256" key="5">
    <source>
        <dbReference type="ARBA" id="ARBA00022553"/>
    </source>
</evidence>
<evidence type="ECO:0000256" key="2">
    <source>
        <dbReference type="ARBA" id="ARBA00004651"/>
    </source>
</evidence>
<keyword evidence="16" id="KW-1185">Reference proteome</keyword>
<keyword evidence="12" id="KW-1133">Transmembrane helix</keyword>
<organism evidence="15 16">
    <name type="scientific">Cohnella silvisoli</name>
    <dbReference type="NCBI Taxonomy" id="2873699"/>
    <lineage>
        <taxon>Bacteria</taxon>
        <taxon>Bacillati</taxon>
        <taxon>Bacillota</taxon>
        <taxon>Bacilli</taxon>
        <taxon>Bacillales</taxon>
        <taxon>Paenibacillaceae</taxon>
        <taxon>Cohnella</taxon>
    </lineage>
</organism>
<comment type="catalytic activity">
    <reaction evidence="1">
        <text>ATP + protein L-histidine = ADP + protein N-phospho-L-histidine.</text>
        <dbReference type="EC" id="2.7.13.3"/>
    </reaction>
</comment>
<evidence type="ECO:0000256" key="3">
    <source>
        <dbReference type="ARBA" id="ARBA00012438"/>
    </source>
</evidence>
<feature type="transmembrane region" description="Helical" evidence="12">
    <location>
        <begin position="15"/>
        <end position="40"/>
    </location>
</feature>
<keyword evidence="10" id="KW-0902">Two-component regulatory system</keyword>
<dbReference type="PROSITE" id="PS50885">
    <property type="entry name" value="HAMP"/>
    <property type="match status" value="1"/>
</dbReference>
<evidence type="ECO:0000313" key="15">
    <source>
        <dbReference type="EMBL" id="MEQ4484358.1"/>
    </source>
</evidence>
<feature type="transmembrane region" description="Helical" evidence="12">
    <location>
        <begin position="296"/>
        <end position="315"/>
    </location>
</feature>
<evidence type="ECO:0000259" key="14">
    <source>
        <dbReference type="PROSITE" id="PS50885"/>
    </source>
</evidence>
<dbReference type="PANTHER" id="PTHR34220:SF7">
    <property type="entry name" value="SENSOR HISTIDINE KINASE YPDA"/>
    <property type="match status" value="1"/>
</dbReference>
<dbReference type="RefSeq" id="WP_232186736.1">
    <property type="nucleotide sequence ID" value="NZ_JAIOAP010000009.1"/>
</dbReference>
<feature type="domain" description="Histidine kinase" evidence="13">
    <location>
        <begin position="806"/>
        <end position="920"/>
    </location>
</feature>
<accession>A0ABV1KXG8</accession>
<keyword evidence="11 12" id="KW-0472">Membrane</keyword>
<feature type="transmembrane region" description="Helical" evidence="12">
    <location>
        <begin position="608"/>
        <end position="633"/>
    </location>
</feature>
<evidence type="ECO:0000256" key="10">
    <source>
        <dbReference type="ARBA" id="ARBA00023012"/>
    </source>
</evidence>
<protein>
    <recommendedName>
        <fullName evidence="3">histidine kinase</fullName>
        <ecNumber evidence="3">2.7.13.3</ecNumber>
    </recommendedName>
</protein>
<sequence>MAISRWLSKHSPTPWRIVAVSVMLTILAQIVMVQIGLTYVNSMNRMIEDNRKSNVSTQFYHNTLLQLGEIDHLLQLLQTPYFSTYFQESLLYRDAHFAAVHRAELSAKLNALHLSPDLVHRIYFIGGDAGQAAWIKDIGQDGFAELPNIRMDLLQKIHMSERFLEDHNRIVKYSSQDLSKFIDSRHLAQDKTVIRELRLFTENLKNRMIISNGNMNGVLILMQLQDDFFRTGLPLLQSEAFSFSVEDTQGNRLWSSDDAPVGQASAKELSPYPYKVTFAPATPIVHYSIFTLWNRLIWLFCATVVVTFGISFFYAKRTLDSFLLLSRKMKEQSRGDRWDSKSISEEWIPKSIIPLTLRQRLLVIFSLAAMLPTLTGGWLYSGLFNQVVQKQMGLMIGEIGTYTGVSIQNRIDSMNHLINQIHASEPLQILLKRTYNSEIPEPMSDVSVNVSIPMLAGLNEAEYFVLFDAGGQAVYSSIFSDNRDLFRLEPGEMRNTDEAYWINGYKDAFNTIKPALIKRFAYRSDRGLSVYYLLLVPRESLFEKLSPLGFALQIKDSFGTQIYPYDRFPPEFGAGAMQWSGRVPESDWRMEVSYSNDRIVYKNREYKYAFLLIIAIVWLLSIVLALTITAFLLKPLRELKRMMALAGEGKFYQATIDKGRNEIAEIVRSYNGMIRQLAEVVHQNMNVMEENANIKIRETELLSTKALAELKMLQAQIKPHFLYNTLEAINMRCMRTGNRDIGMMVTALADLFRYSISNDTEVVTLDNELDHVRNYMAIQQFRTGNLYTFQIDVPKELLAASVVKFILQPIVENCLKHGLEGFDEEGWIGIKIRSEAGCLRIEVSDNGIGMDSVRLTQLNNELEKGTEIHRDHKSDEGGGGIGLSNVSHRLRLYYKDQAVMNVVSEPMRGTRTLIELPLNFG</sequence>
<dbReference type="SUPFAM" id="SSF55874">
    <property type="entry name" value="ATPase domain of HSP90 chaperone/DNA topoisomerase II/histidine kinase"/>
    <property type="match status" value="1"/>
</dbReference>
<dbReference type="InterPro" id="IPR003594">
    <property type="entry name" value="HATPase_dom"/>
</dbReference>
<evidence type="ECO:0000256" key="12">
    <source>
        <dbReference type="SAM" id="Phobius"/>
    </source>
</evidence>
<evidence type="ECO:0000259" key="13">
    <source>
        <dbReference type="PROSITE" id="PS50109"/>
    </source>
</evidence>
<dbReference type="GO" id="GO:0004673">
    <property type="term" value="F:protein histidine kinase activity"/>
    <property type="evidence" value="ECO:0007669"/>
    <property type="project" value="UniProtKB-EC"/>
</dbReference>
<dbReference type="EMBL" id="JASKHM010000010">
    <property type="protein sequence ID" value="MEQ4484358.1"/>
    <property type="molecule type" value="Genomic_DNA"/>
</dbReference>
<reference evidence="15 16" key="1">
    <citation type="journal article" date="2023" name="Genome Announc.">
        <title>Pan-Genome Analyses of the Genus Cohnella and Proposal of the Novel Species Cohnella silvisoli sp. nov., Isolated from Forest Soil.</title>
        <authorList>
            <person name="Wang C."/>
            <person name="Mao L."/>
            <person name="Bao G."/>
            <person name="Zhu H."/>
        </authorList>
    </citation>
    <scope>NUCLEOTIDE SEQUENCE [LARGE SCALE GENOMIC DNA]</scope>
    <source>
        <strain evidence="15 16">NL03-T5-1</strain>
    </source>
</reference>
<evidence type="ECO:0000256" key="1">
    <source>
        <dbReference type="ARBA" id="ARBA00000085"/>
    </source>
</evidence>
<comment type="caution">
    <text evidence="15">The sequence shown here is derived from an EMBL/GenBank/DDBJ whole genome shotgun (WGS) entry which is preliminary data.</text>
</comment>
<keyword evidence="8 15" id="KW-0418">Kinase</keyword>
<dbReference type="Pfam" id="PF02518">
    <property type="entry name" value="HATPase_c"/>
    <property type="match status" value="1"/>
</dbReference>
<dbReference type="SMART" id="SM00387">
    <property type="entry name" value="HATPase_c"/>
    <property type="match status" value="1"/>
</dbReference>
<evidence type="ECO:0000256" key="7">
    <source>
        <dbReference type="ARBA" id="ARBA00022741"/>
    </source>
</evidence>
<feature type="transmembrane region" description="Helical" evidence="12">
    <location>
        <begin position="361"/>
        <end position="380"/>
    </location>
</feature>
<dbReference type="EC" id="2.7.13.3" evidence="3"/>
<dbReference type="PROSITE" id="PS50109">
    <property type="entry name" value="HIS_KIN"/>
    <property type="match status" value="1"/>
</dbReference>
<gene>
    <name evidence="15" type="ORF">QJS35_18330</name>
</gene>
<feature type="domain" description="HAMP" evidence="14">
    <location>
        <begin position="630"/>
        <end position="682"/>
    </location>
</feature>
<dbReference type="Proteomes" id="UP001493487">
    <property type="component" value="Unassembled WGS sequence"/>
</dbReference>
<dbReference type="InterPro" id="IPR003660">
    <property type="entry name" value="HAMP_dom"/>
</dbReference>
<dbReference type="PANTHER" id="PTHR34220">
    <property type="entry name" value="SENSOR HISTIDINE KINASE YPDA"/>
    <property type="match status" value="1"/>
</dbReference>
<keyword evidence="7" id="KW-0547">Nucleotide-binding</keyword>
<dbReference type="Gene3D" id="3.30.565.10">
    <property type="entry name" value="Histidine kinase-like ATPase, C-terminal domain"/>
    <property type="match status" value="1"/>
</dbReference>
<name>A0ABV1KXG8_9BACL</name>
<evidence type="ECO:0000256" key="6">
    <source>
        <dbReference type="ARBA" id="ARBA00022679"/>
    </source>
</evidence>
<dbReference type="InterPro" id="IPR010559">
    <property type="entry name" value="Sig_transdc_His_kin_internal"/>
</dbReference>